<accession>D4DMR2</accession>
<organism evidence="1 2">
    <name type="scientific">Neisseria elongata subsp. glycolytica ATCC 29315</name>
    <dbReference type="NCBI Taxonomy" id="546263"/>
    <lineage>
        <taxon>Bacteria</taxon>
        <taxon>Pseudomonadati</taxon>
        <taxon>Pseudomonadota</taxon>
        <taxon>Betaproteobacteria</taxon>
        <taxon>Neisseriales</taxon>
        <taxon>Neisseriaceae</taxon>
        <taxon>Neisseria</taxon>
    </lineage>
</organism>
<dbReference type="Proteomes" id="UP000005536">
    <property type="component" value="Unassembled WGS sequence"/>
</dbReference>
<reference evidence="1 2" key="1">
    <citation type="submission" date="2010-02" db="EMBL/GenBank/DDBJ databases">
        <authorList>
            <person name="Weinstock G."/>
            <person name="Sodergren E."/>
            <person name="Clifton S."/>
            <person name="Fulton L."/>
            <person name="Fulton B."/>
            <person name="Courtney L."/>
            <person name="Fronick C."/>
            <person name="Harrison M."/>
            <person name="Strong C."/>
            <person name="Farmer C."/>
            <person name="Delahaunty K."/>
            <person name="Markovic C."/>
            <person name="Hall O."/>
            <person name="Minx P."/>
            <person name="Tomlinson C."/>
            <person name="Mitreva M."/>
            <person name="Nelson J."/>
            <person name="Hou S."/>
            <person name="Wollam A."/>
            <person name="Pepin K.H."/>
            <person name="Johnson M."/>
            <person name="Bhonagiri V."/>
            <person name="Zhang X."/>
            <person name="Suruliraj S."/>
            <person name="Warren W."/>
            <person name="Chinwalla A."/>
            <person name="Mardis E.R."/>
            <person name="Wilson R.K."/>
        </authorList>
    </citation>
    <scope>NUCLEOTIDE SEQUENCE [LARGE SCALE GENOMIC DNA]</scope>
    <source>
        <strain evidence="1 2">ATCC 29315</strain>
    </source>
</reference>
<comment type="caution">
    <text evidence="1">The sequence shown here is derived from an EMBL/GenBank/DDBJ whole genome shotgun (WGS) entry which is preliminary data.</text>
</comment>
<dbReference type="AlphaFoldDB" id="D4DMR2"/>
<sequence length="56" mass="6497">MSHLNRSTQKLKVVHAYLKPNKINILSNIRYLNLLQSVISSRCITQLDIFDKSQVL</sequence>
<proteinExistence type="predicted"/>
<evidence type="ECO:0000313" key="2">
    <source>
        <dbReference type="Proteomes" id="UP000005536"/>
    </source>
</evidence>
<dbReference type="EMBL" id="ADBF01000006">
    <property type="protein sequence ID" value="EFE50980.1"/>
    <property type="molecule type" value="Genomic_DNA"/>
</dbReference>
<protein>
    <submittedName>
        <fullName evidence="1">Uncharacterized protein</fullName>
    </submittedName>
</protein>
<gene>
    <name evidence="1" type="ORF">NEIELOOT_00337</name>
</gene>
<name>D4DMR2_NEIEG</name>
<evidence type="ECO:0000313" key="1">
    <source>
        <dbReference type="EMBL" id="EFE50980.1"/>
    </source>
</evidence>